<organism evidence="2 3">
    <name type="scientific">Paracoccus solventivorans</name>
    <dbReference type="NCBI Taxonomy" id="53463"/>
    <lineage>
        <taxon>Bacteria</taxon>
        <taxon>Pseudomonadati</taxon>
        <taxon>Pseudomonadota</taxon>
        <taxon>Alphaproteobacteria</taxon>
        <taxon>Rhodobacterales</taxon>
        <taxon>Paracoccaceae</taxon>
        <taxon>Paracoccus</taxon>
    </lineage>
</organism>
<evidence type="ECO:0000313" key="2">
    <source>
        <dbReference type="EMBL" id="HHW34328.1"/>
    </source>
</evidence>
<keyword evidence="1" id="KW-1133">Transmembrane helix</keyword>
<dbReference type="AlphaFoldDB" id="A0A832PMD3"/>
<feature type="transmembrane region" description="Helical" evidence="1">
    <location>
        <begin position="123"/>
        <end position="143"/>
    </location>
</feature>
<comment type="caution">
    <text evidence="2">The sequence shown here is derived from an EMBL/GenBank/DDBJ whole genome shotgun (WGS) entry which is preliminary data.</text>
</comment>
<gene>
    <name evidence="2" type="ORF">GXX24_09360</name>
</gene>
<dbReference type="RefSeq" id="WP_303730372.1">
    <property type="nucleotide sequence ID" value="NZ_DULP01000142.1"/>
</dbReference>
<dbReference type="EMBL" id="DULP01000142">
    <property type="protein sequence ID" value="HHW34328.1"/>
    <property type="molecule type" value="Genomic_DNA"/>
</dbReference>
<reference evidence="2 3" key="1">
    <citation type="journal article" date="2020" name="Biotechnol. Biofuels">
        <title>New insights from the biogas microbiome by comprehensive genome-resolved metagenomics of nearly 1600 species originating from multiple anaerobic digesters.</title>
        <authorList>
            <person name="Campanaro S."/>
            <person name="Treu L."/>
            <person name="Rodriguez-R L.M."/>
            <person name="Kovalovszki A."/>
            <person name="Ziels R.M."/>
            <person name="Maus I."/>
            <person name="Zhu X."/>
            <person name="Kougias P.G."/>
            <person name="Basile A."/>
            <person name="Luo G."/>
            <person name="Schluter A."/>
            <person name="Konstantinidis K.T."/>
            <person name="Angelidaki I."/>
        </authorList>
    </citation>
    <scope>NUCLEOTIDE SEQUENCE [LARGE SCALE GENOMIC DNA]</scope>
    <source>
        <strain evidence="2">AS04akNAM_125</strain>
    </source>
</reference>
<evidence type="ECO:0000256" key="1">
    <source>
        <dbReference type="SAM" id="Phobius"/>
    </source>
</evidence>
<accession>A0A832PMD3</accession>
<name>A0A832PMD3_9RHOB</name>
<proteinExistence type="predicted"/>
<feature type="transmembrane region" description="Helical" evidence="1">
    <location>
        <begin position="95"/>
        <end position="117"/>
    </location>
</feature>
<evidence type="ECO:0000313" key="3">
    <source>
        <dbReference type="Proteomes" id="UP000580830"/>
    </source>
</evidence>
<dbReference type="Proteomes" id="UP000580830">
    <property type="component" value="Unassembled WGS sequence"/>
</dbReference>
<keyword evidence="1" id="KW-0812">Transmembrane</keyword>
<protein>
    <submittedName>
        <fullName evidence="2">Tail assembly protein</fullName>
    </submittedName>
</protein>
<sequence>MLHEIHLHGALGAEFGRKYRFAVETVGEVIAALRANFAGFDASFRGGFYRVILGKSRTQGTALREDQIGHVKLSGRAVHIIPVVAGRKRGGLGKIISGVALIGLSLMPGGLAAAPLFGSATVGSVAGQMGMALALTGVASMIAPETDASDDKKSFTMTGPQSNTREGHILPIVYGEAIVGGSLISGGIEINGPRANEAPPVVRLEDLVRSGLSEHQSQGSHR</sequence>
<keyword evidence="1" id="KW-0472">Membrane</keyword>